<dbReference type="EMBL" id="JAHVJA010000016">
    <property type="protein sequence ID" value="MBY6141999.1"/>
    <property type="molecule type" value="Genomic_DNA"/>
</dbReference>
<evidence type="ECO:0000313" key="9">
    <source>
        <dbReference type="EMBL" id="MBY6141999.1"/>
    </source>
</evidence>
<dbReference type="Pfam" id="PF00722">
    <property type="entry name" value="Glyco_hydro_16"/>
    <property type="match status" value="1"/>
</dbReference>
<dbReference type="InterPro" id="IPR008264">
    <property type="entry name" value="Beta_glucanase"/>
</dbReference>
<dbReference type="InterPro" id="IPR002654">
    <property type="entry name" value="Glyco_trans_25"/>
</dbReference>
<dbReference type="InterPro" id="IPR000757">
    <property type="entry name" value="Beta-glucanase-like"/>
</dbReference>
<organism evidence="9 10">
    <name type="scientific">Leisingera daeponensis</name>
    <dbReference type="NCBI Taxonomy" id="405746"/>
    <lineage>
        <taxon>Bacteria</taxon>
        <taxon>Pseudomonadati</taxon>
        <taxon>Pseudomonadota</taxon>
        <taxon>Alphaproteobacteria</taxon>
        <taxon>Rhodobacterales</taxon>
        <taxon>Roseobacteraceae</taxon>
        <taxon>Leisingera</taxon>
    </lineage>
</organism>
<keyword evidence="4" id="KW-0326">Glycosidase</keyword>
<evidence type="ECO:0000256" key="6">
    <source>
        <dbReference type="ARBA" id="ARBA00029771"/>
    </source>
</evidence>
<dbReference type="CDD" id="cd06532">
    <property type="entry name" value="Glyco_transf_25"/>
    <property type="match status" value="1"/>
</dbReference>
<dbReference type="RefSeq" id="WP_222509924.1">
    <property type="nucleotide sequence ID" value="NZ_JAHVJA010000016.1"/>
</dbReference>
<reference evidence="9 10" key="1">
    <citation type="submission" date="2021-06" db="EMBL/GenBank/DDBJ databases">
        <title>50 bacteria genomes isolated from Dapeng, Shenzhen, China.</title>
        <authorList>
            <person name="Zheng W."/>
            <person name="Yu S."/>
            <person name="Huang Y."/>
        </authorList>
    </citation>
    <scope>NUCLEOTIDE SEQUENCE [LARGE SCALE GENOMIC DNA]</scope>
    <source>
        <strain evidence="9 10">DP1N14-2</strain>
    </source>
</reference>
<dbReference type="InterPro" id="IPR027417">
    <property type="entry name" value="P-loop_NTPase"/>
</dbReference>
<feature type="domain" description="GH16" evidence="8">
    <location>
        <begin position="441"/>
        <end position="720"/>
    </location>
</feature>
<dbReference type="Gene3D" id="2.60.120.200">
    <property type="match status" value="1"/>
</dbReference>
<dbReference type="Pfam" id="PF01755">
    <property type="entry name" value="Glyco_transf_25"/>
    <property type="match status" value="1"/>
</dbReference>
<evidence type="ECO:0000256" key="3">
    <source>
        <dbReference type="ARBA" id="ARBA00022801"/>
    </source>
</evidence>
<comment type="caution">
    <text evidence="9">The sequence shown here is derived from an EMBL/GenBank/DDBJ whole genome shotgun (WGS) entry which is preliminary data.</text>
</comment>
<dbReference type="InterPro" id="IPR044791">
    <property type="entry name" value="Beta-glucanase/XTH"/>
</dbReference>
<dbReference type="PROSITE" id="PS51762">
    <property type="entry name" value="GH16_2"/>
    <property type="match status" value="1"/>
</dbReference>
<dbReference type="PANTHER" id="PTHR31062">
    <property type="entry name" value="XYLOGLUCAN ENDOTRANSGLUCOSYLASE/HYDROLASE PROTEIN 8-RELATED"/>
    <property type="match status" value="1"/>
</dbReference>
<evidence type="ECO:0000256" key="4">
    <source>
        <dbReference type="ARBA" id="ARBA00023295"/>
    </source>
</evidence>
<keyword evidence="10" id="KW-1185">Reference proteome</keyword>
<dbReference type="PRINTS" id="PR00737">
    <property type="entry name" value="GLHYDRLASE16"/>
</dbReference>
<evidence type="ECO:0000313" key="10">
    <source>
        <dbReference type="Proteomes" id="UP000766629"/>
    </source>
</evidence>
<dbReference type="SUPFAM" id="SSF49899">
    <property type="entry name" value="Concanavalin A-like lectins/glucanases"/>
    <property type="match status" value="1"/>
</dbReference>
<name>A0ABS7NMU0_9RHOB</name>
<evidence type="ECO:0000256" key="7">
    <source>
        <dbReference type="ARBA" id="ARBA00031665"/>
    </source>
</evidence>
<accession>A0ABS7NMU0</accession>
<protein>
    <recommendedName>
        <fullName evidence="2">Beta-glucanase</fullName>
    </recommendedName>
    <alternativeName>
        <fullName evidence="7">1,3-1,4-beta-D-glucan 4-glucanohydrolase</fullName>
    </alternativeName>
    <alternativeName>
        <fullName evidence="6">Endo-beta-1,3-1,4 glucanase</fullName>
    </alternativeName>
    <alternativeName>
        <fullName evidence="5">Lichenase</fullName>
    </alternativeName>
</protein>
<evidence type="ECO:0000256" key="2">
    <source>
        <dbReference type="ARBA" id="ARBA00014569"/>
    </source>
</evidence>
<gene>
    <name evidence="9" type="ORF">KUV26_21405</name>
</gene>
<evidence type="ECO:0000256" key="5">
    <source>
        <dbReference type="ARBA" id="ARBA00029722"/>
    </source>
</evidence>
<dbReference type="Proteomes" id="UP000766629">
    <property type="component" value="Unassembled WGS sequence"/>
</dbReference>
<evidence type="ECO:0000259" key="8">
    <source>
        <dbReference type="PROSITE" id="PS51762"/>
    </source>
</evidence>
<keyword evidence="3" id="KW-0378">Hydrolase</keyword>
<evidence type="ECO:0000256" key="1">
    <source>
        <dbReference type="ARBA" id="ARBA00006865"/>
    </source>
</evidence>
<proteinExistence type="inferred from homology"/>
<sequence>MNLNRTRFAVHRLAVRMGHGFRSILPRQKSRAFGRQQCLSAETIEKVYVINLDREPDRWARVRTELRRVRDTFGGDLLALSERHPAVDARSFLQDPPKSAAVDPFYTLADQLFVEPQPQTLPTRFELDEPIRMSRAEVAVARSHIEIWRKIANGSQEYALILEDDVWFHPSFARHLDKAWKDIADNSDSFGALDLLYVSYMEATNGAPKNFVSNSVFRPERGLWYLSGYVLSRQGAKKLLRLLPCRGPVDLWINQKFSELNVYATRCPIVRQRTDSFSTNSYSILPALTTIGAIDSEGAALFNSRPTRQPVFSFGPPNSGQSSLAMALSMLGYRCCSDLDMLPTEELNQLSEGSSDRVFNAYVNVGCLEPMIEDLRSKYPNAKFILTASPGSSAGPTLQDILDCLEGADVITLDTESITAWRVLCEHLRCVPPFCSFPSLEDLGQRPVADERTELTLGKERALPKWDRSPWVVEADYHSWSGIRIEPPSDVAAGRYLNSCDVPGPFDSKFWSKRSDTFTGNAALFRPENVKKYDFEGVSLHVQREELGVRKFSAGAVTSHADFSYGRFEATLQASSVPGVVTGFFLHRNSPHQEIDIEIPGNAPNRLIVNVFYNPGNQGAQFDYGYRGSPMYIELGFDASKGMHQYAIEWTPHEIRWLVDDALVHRRVLWNPTPIPHLPMKLHLNAWPSRSYQLAGRLSARRLPAKAYIHSIRVQSYDQLPIAQEVKTSMGSGKPVNCGASK</sequence>
<dbReference type="Gene3D" id="3.40.50.300">
    <property type="entry name" value="P-loop containing nucleotide triphosphate hydrolases"/>
    <property type="match status" value="1"/>
</dbReference>
<dbReference type="InterPro" id="IPR013320">
    <property type="entry name" value="ConA-like_dom_sf"/>
</dbReference>
<comment type="similarity">
    <text evidence="1">Belongs to the glycosyl hydrolase 16 family.</text>
</comment>